<dbReference type="FunFam" id="3.40.630.30:FF:000105">
    <property type="entry name" value="Glucosamine 6-phosphate N-acetyltransferase"/>
    <property type="match status" value="1"/>
</dbReference>
<organism evidence="12 13">
    <name type="scientific">Cryptococcus deneoformans (strain JEC21 / ATCC MYA-565)</name>
    <name type="common">Cryptococcus neoformans var. neoformans serotype D</name>
    <dbReference type="NCBI Taxonomy" id="214684"/>
    <lineage>
        <taxon>Eukaryota</taxon>
        <taxon>Fungi</taxon>
        <taxon>Dikarya</taxon>
        <taxon>Basidiomycota</taxon>
        <taxon>Agaricomycotina</taxon>
        <taxon>Tremellomycetes</taxon>
        <taxon>Tremellales</taxon>
        <taxon>Cryptococcaceae</taxon>
        <taxon>Cryptococcus</taxon>
        <taxon>Cryptococcus neoformans species complex</taxon>
    </lineage>
</organism>
<evidence type="ECO:0000256" key="7">
    <source>
        <dbReference type="ARBA" id="ARBA00030832"/>
    </source>
</evidence>
<dbReference type="InParanoid" id="Q5KF71"/>
<dbReference type="KEGG" id="cne:CNF02770"/>
<dbReference type="SUPFAM" id="SSF48350">
    <property type="entry name" value="GTPase activation domain, GAP"/>
    <property type="match status" value="1"/>
</dbReference>
<feature type="compositionally biased region" description="Polar residues" evidence="9">
    <location>
        <begin position="1023"/>
        <end position="1032"/>
    </location>
</feature>
<dbReference type="GO" id="GO:0004343">
    <property type="term" value="F:glucosamine 6-phosphate N-acetyltransferase activity"/>
    <property type="evidence" value="ECO:0000318"/>
    <property type="project" value="GO_Central"/>
</dbReference>
<dbReference type="OrthoDB" id="79452at2759"/>
<evidence type="ECO:0000256" key="2">
    <source>
        <dbReference type="ARBA" id="ARBA00006048"/>
    </source>
</evidence>
<dbReference type="AlphaFoldDB" id="Q5KF71"/>
<dbReference type="InterPro" id="IPR039143">
    <property type="entry name" value="GNPNAT1-like"/>
</dbReference>
<reference evidence="12 13" key="1">
    <citation type="journal article" date="2005" name="Science">
        <title>The genome of the basidiomycetous yeast and human pathogen Cryptococcus neoformans.</title>
        <authorList>
            <person name="Loftus B.J."/>
            <person name="Fung E."/>
            <person name="Roncaglia P."/>
            <person name="Rowley D."/>
            <person name="Amedeo P."/>
            <person name="Bruno D."/>
            <person name="Vamathevan J."/>
            <person name="Miranda M."/>
            <person name="Anderson I.J."/>
            <person name="Fraser J.A."/>
            <person name="Allen J.E."/>
            <person name="Bosdet I.E."/>
            <person name="Brent M.R."/>
            <person name="Chiu R."/>
            <person name="Doering T.L."/>
            <person name="Donlin M.J."/>
            <person name="D'Souza C.A."/>
            <person name="Fox D.S."/>
            <person name="Grinberg V."/>
            <person name="Fu J."/>
            <person name="Fukushima M."/>
            <person name="Haas B.J."/>
            <person name="Huang J.C."/>
            <person name="Janbon G."/>
            <person name="Jones S.J."/>
            <person name="Koo H.L."/>
            <person name="Krzywinski M.I."/>
            <person name="Kwon-Chung J.K."/>
            <person name="Lengeler K.B."/>
            <person name="Maiti R."/>
            <person name="Marra M.A."/>
            <person name="Marra R.E."/>
            <person name="Mathewson C.A."/>
            <person name="Mitchell T.G."/>
            <person name="Pertea M."/>
            <person name="Riggs F.R."/>
            <person name="Salzberg S.L."/>
            <person name="Schein J.E."/>
            <person name="Shvartsbeyn A."/>
            <person name="Shin H."/>
            <person name="Shumway M."/>
            <person name="Specht C.A."/>
            <person name="Suh B.B."/>
            <person name="Tenney A."/>
            <person name="Utterback T.R."/>
            <person name="Wickes B.L."/>
            <person name="Wortman J.R."/>
            <person name="Wye N.H."/>
            <person name="Kronstad J.W."/>
            <person name="Lodge J.K."/>
            <person name="Heitman J."/>
            <person name="Davis R.W."/>
            <person name="Fraser C.M."/>
            <person name="Hyman R.W."/>
        </authorList>
    </citation>
    <scope>NUCLEOTIDE SEQUENCE [LARGE SCALE GENOMIC DNA]</scope>
    <source>
        <strain evidence="13">JEC21 / ATCC MYA-565</strain>
    </source>
</reference>
<keyword evidence="13" id="KW-1185">Reference proteome</keyword>
<dbReference type="Pfam" id="PF00583">
    <property type="entry name" value="Acetyltransf_1"/>
    <property type="match status" value="1"/>
</dbReference>
<feature type="compositionally biased region" description="Polar residues" evidence="9">
    <location>
        <begin position="239"/>
        <end position="253"/>
    </location>
</feature>
<accession>Q5KF71</accession>
<dbReference type="GeneID" id="3258299"/>
<evidence type="ECO:0000256" key="5">
    <source>
        <dbReference type="ARBA" id="ARBA00023315"/>
    </source>
</evidence>
<evidence type="ECO:0000313" key="12">
    <source>
        <dbReference type="EMBL" id="AAW44278.2"/>
    </source>
</evidence>
<evidence type="ECO:0000313" key="13">
    <source>
        <dbReference type="Proteomes" id="UP000002149"/>
    </source>
</evidence>
<feature type="domain" description="N-acetyltransferase" evidence="11">
    <location>
        <begin position="790"/>
        <end position="949"/>
    </location>
</feature>
<dbReference type="Pfam" id="PF00620">
    <property type="entry name" value="RhoGAP"/>
    <property type="match status" value="1"/>
</dbReference>
<keyword evidence="4" id="KW-0808">Transferase</keyword>
<evidence type="ECO:0000259" key="10">
    <source>
        <dbReference type="PROSITE" id="PS50238"/>
    </source>
</evidence>
<dbReference type="CDD" id="cd04301">
    <property type="entry name" value="NAT_SF"/>
    <property type="match status" value="1"/>
</dbReference>
<evidence type="ECO:0000256" key="1">
    <source>
        <dbReference type="ARBA" id="ARBA00004832"/>
    </source>
</evidence>
<comment type="similarity">
    <text evidence="2">Belongs to the acetyltransferase family. GNA1 subfamily.</text>
</comment>
<feature type="domain" description="Rho-GAP" evidence="10">
    <location>
        <begin position="475"/>
        <end position="671"/>
    </location>
</feature>
<evidence type="ECO:0000256" key="8">
    <source>
        <dbReference type="ARBA" id="ARBA00048964"/>
    </source>
</evidence>
<dbReference type="Proteomes" id="UP000002149">
    <property type="component" value="Chromosome 6"/>
</dbReference>
<evidence type="ECO:0000256" key="3">
    <source>
        <dbReference type="ARBA" id="ARBA00012703"/>
    </source>
</evidence>
<dbReference type="EC" id="2.3.1.4" evidence="3"/>
<name>Q5KF71_CRYD1</name>
<dbReference type="SMART" id="SM00324">
    <property type="entry name" value="RhoGAP"/>
    <property type="match status" value="1"/>
</dbReference>
<dbReference type="EMBL" id="AE017346">
    <property type="protein sequence ID" value="AAW44278.2"/>
    <property type="molecule type" value="Genomic_DNA"/>
</dbReference>
<dbReference type="InterPro" id="IPR027267">
    <property type="entry name" value="AH/BAR_dom_sf"/>
</dbReference>
<feature type="compositionally biased region" description="Basic and acidic residues" evidence="9">
    <location>
        <begin position="1092"/>
        <end position="1107"/>
    </location>
</feature>
<dbReference type="PROSITE" id="PS51186">
    <property type="entry name" value="GNAT"/>
    <property type="match status" value="1"/>
</dbReference>
<feature type="compositionally biased region" description="Basic and acidic residues" evidence="9">
    <location>
        <begin position="732"/>
        <end position="746"/>
    </location>
</feature>
<dbReference type="HOGENOM" id="CLU_008682_1_1_1"/>
<feature type="region of interest" description="Disordered" evidence="9">
    <location>
        <begin position="723"/>
        <end position="748"/>
    </location>
</feature>
<dbReference type="InterPro" id="IPR016181">
    <property type="entry name" value="Acyl_CoA_acyltransferase"/>
</dbReference>
<feature type="region of interest" description="Disordered" evidence="9">
    <location>
        <begin position="239"/>
        <end position="263"/>
    </location>
</feature>
<dbReference type="PROSITE" id="PS50238">
    <property type="entry name" value="RHOGAP"/>
    <property type="match status" value="1"/>
</dbReference>
<dbReference type="InterPro" id="IPR000182">
    <property type="entry name" value="GNAT_dom"/>
</dbReference>
<feature type="region of interest" description="Disordered" evidence="9">
    <location>
        <begin position="81"/>
        <end position="100"/>
    </location>
</feature>
<keyword evidence="5" id="KW-0012">Acyltransferase</keyword>
<feature type="compositionally biased region" description="Basic and acidic residues" evidence="9">
    <location>
        <begin position="82"/>
        <end position="100"/>
    </location>
</feature>
<dbReference type="Gene3D" id="1.10.555.10">
    <property type="entry name" value="Rho GTPase activation protein"/>
    <property type="match status" value="1"/>
</dbReference>
<dbReference type="GO" id="GO:0007165">
    <property type="term" value="P:signal transduction"/>
    <property type="evidence" value="ECO:0007669"/>
    <property type="project" value="InterPro"/>
</dbReference>
<evidence type="ECO:0000259" key="11">
    <source>
        <dbReference type="PROSITE" id="PS51186"/>
    </source>
</evidence>
<dbReference type="GO" id="GO:0006048">
    <property type="term" value="P:UDP-N-acetylglucosamine biosynthetic process"/>
    <property type="evidence" value="ECO:0007669"/>
    <property type="project" value="UniProtKB-UniPathway"/>
</dbReference>
<dbReference type="Gene3D" id="3.40.630.30">
    <property type="match status" value="1"/>
</dbReference>
<dbReference type="VEuPathDB" id="FungiDB:CNF02770"/>
<dbReference type="FunFam" id="1.20.1270.60:FF:000134">
    <property type="entry name" value="Glucosamine 6-phosphate N-acetyltransferase, putative"/>
    <property type="match status" value="1"/>
</dbReference>
<comment type="catalytic activity">
    <reaction evidence="8">
        <text>D-glucosamine 6-phosphate + acetyl-CoA = N-acetyl-D-glucosamine 6-phosphate + CoA + H(+)</text>
        <dbReference type="Rhea" id="RHEA:10292"/>
        <dbReference type="ChEBI" id="CHEBI:15378"/>
        <dbReference type="ChEBI" id="CHEBI:57287"/>
        <dbReference type="ChEBI" id="CHEBI:57288"/>
        <dbReference type="ChEBI" id="CHEBI:57513"/>
        <dbReference type="ChEBI" id="CHEBI:58725"/>
        <dbReference type="EC" id="2.3.1.4"/>
    </reaction>
</comment>
<protein>
    <recommendedName>
        <fullName evidence="3">glucosamine-phosphate N-acetyltransferase</fullName>
        <ecNumber evidence="3">2.3.1.4</ecNumber>
    </recommendedName>
    <alternativeName>
        <fullName evidence="6">Phosphoglucosamine acetylase</fullName>
    </alternativeName>
    <alternativeName>
        <fullName evidence="7">Phosphoglucosamine transacetylase</fullName>
    </alternativeName>
</protein>
<dbReference type="UniPathway" id="UPA00113">
    <property type="reaction ID" value="UER00529"/>
</dbReference>
<dbReference type="InterPro" id="IPR000198">
    <property type="entry name" value="RhoGAP_dom"/>
</dbReference>
<comment type="pathway">
    <text evidence="1">Nucleotide-sugar biosynthesis; UDP-N-acetyl-alpha-D-glucosamine biosynthesis; N-acetyl-alpha-D-glucosamine 1-phosphate from alpha-D-glucosamine 6-phosphate (route I): step 1/2.</text>
</comment>
<feature type="compositionally biased region" description="Basic and acidic residues" evidence="9">
    <location>
        <begin position="22"/>
        <end position="32"/>
    </location>
</feature>
<evidence type="ECO:0000256" key="4">
    <source>
        <dbReference type="ARBA" id="ARBA00022679"/>
    </source>
</evidence>
<feature type="compositionally biased region" description="Polar residues" evidence="9">
    <location>
        <begin position="1115"/>
        <end position="1127"/>
    </location>
</feature>
<dbReference type="SUPFAM" id="SSF55729">
    <property type="entry name" value="Acyl-CoA N-acyltransferases (Nat)"/>
    <property type="match status" value="1"/>
</dbReference>
<dbReference type="Gene3D" id="1.20.1270.60">
    <property type="entry name" value="Arfaptin homology (AH) domain/BAR domain"/>
    <property type="match status" value="2"/>
</dbReference>
<feature type="region of interest" description="Disordered" evidence="9">
    <location>
        <begin position="1"/>
        <end position="33"/>
    </location>
</feature>
<dbReference type="PaxDb" id="214684-Q5KF71"/>
<evidence type="ECO:0000256" key="6">
    <source>
        <dbReference type="ARBA" id="ARBA00030011"/>
    </source>
</evidence>
<dbReference type="eggNOG" id="KOG3396">
    <property type="taxonomic scope" value="Eukaryota"/>
</dbReference>
<feature type="region of interest" description="Disordered" evidence="9">
    <location>
        <begin position="1009"/>
        <end position="1032"/>
    </location>
</feature>
<feature type="region of interest" description="Disordered" evidence="9">
    <location>
        <begin position="1058"/>
        <end position="1127"/>
    </location>
</feature>
<dbReference type="InterPro" id="IPR008936">
    <property type="entry name" value="Rho_GTPase_activation_prot"/>
</dbReference>
<dbReference type="RefSeq" id="XP_024513107.1">
    <property type="nucleotide sequence ID" value="XM_024657415.1"/>
</dbReference>
<dbReference type="PANTHER" id="PTHR13355:SF11">
    <property type="entry name" value="GLUCOSAMINE 6-PHOSPHATE N-ACETYLTRANSFERASE"/>
    <property type="match status" value="1"/>
</dbReference>
<evidence type="ECO:0000256" key="9">
    <source>
        <dbReference type="SAM" id="MobiDB-lite"/>
    </source>
</evidence>
<sequence>MAYAYPSVDPLPEASSASLEIRPSKDPSRKNSDTLTDVFSEFKRKISEDEIYINFLQERVRLENDYIEGLQRLYDRTVAIDSLHDEDPPPKRSEKPTSRKAWSEVRDYTLREIQAREAMKGALEEDVIKELTKLKDLQLKIRNYLKQNIKLAEHMYEDHAKHQLPKLKKAYFQKSQVLEDHRRQENAIATQARLLSSAPPPSPTSTPLQEHPFSVGTGASYALPSTIISPLPPVNNPAASSVSKVSSQETTSGMFVPSPNKDREKEMKFGNRLRAESGSGLENKSRDVLNDIATHGKKGFSAFMQRLGGDKDREREKDDVQITSHGVEGEGLQRRGTTGSANIKAQMAVRGAKAKREADEADRAYRMGIFHLESLRLRTEKLHSSAITHLEEFNDELSNKLRRAMVAYVDIMHSTAMTSAQATEVARIAIDTIDADHDMMLFRKRLLVATSNTTKAPVPYENFYVGPCRSLIFGVSLTDYDFARGDGNDHGSPPMIVEKCIAAIDARGLEAEGIYRVNGRHTGVQKMVQDIEKDETQFEFGEKDDVFSIASVLKQYLRELPEPVFNLPHAERVKYSKHRELHISNNFSAIRGRLRRLPPIHQTTFQSIIEHLGRVHEKRGMNKMGAKNLAVLFSSVLFGQEQAPSDGNVLMMNQEADTVLEDLITFSNLLFGGIGSPKTSHILPSSLAFSSGVNAEVSVIDDPQPGSSHTKIKILQQETTPQRLVDHSAQISDKDQRATDETDDYRPNTLQDTETVQTLLEDFPSNKDLDLLFDAKLLPSSMRENLPKDIEVRPLASTDLLRQHFELLSNLRPSPALAPSLYQAIFTHFKSCPLTYYTVVMVDTKIDRLVASGTLLVERKHINGGSAAGHLEDIVVAEEMRGKKLGVKLVTGLRDLAVSLGCYKVVLDCKEAKIPFYENCGFHKRSAGMAYYTPSDQGTAHVSFSTQSNQQSLLPYAPNDSLAPPVSTMGTLTPGTELNITPQMNQSLHDPLSQSDVTSDDQKGILLTIPDGTAASDGESPGSPRTFTSASSEAGMGVTYDFPTAVDESVLPAWAAEGLGGNTSHVSDRRASDKTESTLPAFSILEGVGVAKSKDSEAADDSKEGRSRTPFPSRVASSDSTTETSSK</sequence>
<feature type="compositionally biased region" description="Basic and acidic residues" evidence="9">
    <location>
        <begin position="1066"/>
        <end position="1076"/>
    </location>
</feature>
<proteinExistence type="inferred from homology"/>
<dbReference type="eggNOG" id="KOG1449">
    <property type="taxonomic scope" value="Eukaryota"/>
</dbReference>
<dbReference type="SUPFAM" id="SSF103657">
    <property type="entry name" value="BAR/IMD domain-like"/>
    <property type="match status" value="1"/>
</dbReference>
<dbReference type="STRING" id="214684.Q5KF71"/>
<dbReference type="PANTHER" id="PTHR13355">
    <property type="entry name" value="GLUCOSAMINE 6-PHOSPHATE N-ACETYLTRANSFERASE"/>
    <property type="match status" value="1"/>
</dbReference>
<gene>
    <name evidence="12" type="ordered locus">CNF02770</name>
</gene>